<keyword evidence="5" id="KW-1185">Reference proteome</keyword>
<dbReference type="PANTHER" id="PTHR13778:SF47">
    <property type="entry name" value="LIPOPOLYSACCHARIDE 1,3-GALACTOSYLTRANSFERASE"/>
    <property type="match status" value="1"/>
</dbReference>
<dbReference type="InterPro" id="IPR029044">
    <property type="entry name" value="Nucleotide-diphossugar_trans"/>
</dbReference>
<accession>A0ABQ1H792</accession>
<organism evidence="4 5">
    <name type="scientific">Sphingomonas psychrolutea</name>
    <dbReference type="NCBI Taxonomy" id="1259676"/>
    <lineage>
        <taxon>Bacteria</taxon>
        <taxon>Pseudomonadati</taxon>
        <taxon>Pseudomonadota</taxon>
        <taxon>Alphaproteobacteria</taxon>
        <taxon>Sphingomonadales</taxon>
        <taxon>Sphingomonadaceae</taxon>
        <taxon>Sphingomonas</taxon>
    </lineage>
</organism>
<proteinExistence type="predicted"/>
<keyword evidence="2" id="KW-0808">Transferase</keyword>
<sequence>MTDTIEIAFCFNDGFTLPAAVAMLSLLETNRGQVRIHALTDPASRAAPLLRQIAARYACEVRVVDAALEIAHRFDPTTNYETDATAIYRRIFLPNLLPTLDRVLYLDCDAIVRGSLRDVWKTDLSDAPIAAVTDPWMVTLADTRRDYPGGYFNSGVMLMDLARWRAEKVTEHCIADIQERQTRNVGTRGDAVGHHNDQTPLNAVLRGRWRRVPPRWNCTTYHAPGLATDLDMNPSVLADSVANATIVHFLGAYKPWLAGCEAMTLWHREFDATRRLLERSYPVDHFVWPGAFTVNAAARRLRRMMAMQLVHMAQSQGFSRCAVVLTGLLAREILIAAREQRLSVACLVSENPVFSGGVLDDIPILSVDEAIAAGHRDLIIGDFRRLPRVRENLLAQARLAEVDLRLVTIDG</sequence>
<evidence type="ECO:0000256" key="1">
    <source>
        <dbReference type="ARBA" id="ARBA00022676"/>
    </source>
</evidence>
<dbReference type="Gene3D" id="3.90.550.10">
    <property type="entry name" value="Spore Coat Polysaccharide Biosynthesis Protein SpsA, Chain A"/>
    <property type="match status" value="1"/>
</dbReference>
<dbReference type="InterPro" id="IPR050748">
    <property type="entry name" value="Glycosyltrans_8_dom-fam"/>
</dbReference>
<dbReference type="RefSeq" id="WP_188449862.1">
    <property type="nucleotide sequence ID" value="NZ_BMDW01000037.1"/>
</dbReference>
<dbReference type="Proteomes" id="UP000618591">
    <property type="component" value="Unassembled WGS sequence"/>
</dbReference>
<dbReference type="SUPFAM" id="SSF53448">
    <property type="entry name" value="Nucleotide-diphospho-sugar transferases"/>
    <property type="match status" value="1"/>
</dbReference>
<dbReference type="Pfam" id="PF01501">
    <property type="entry name" value="Glyco_transf_8"/>
    <property type="match status" value="1"/>
</dbReference>
<evidence type="ECO:0008006" key="6">
    <source>
        <dbReference type="Google" id="ProtNLM"/>
    </source>
</evidence>
<dbReference type="PANTHER" id="PTHR13778">
    <property type="entry name" value="GLYCOSYLTRANSFERASE 8 DOMAIN-CONTAINING PROTEIN"/>
    <property type="match status" value="1"/>
</dbReference>
<evidence type="ECO:0000256" key="2">
    <source>
        <dbReference type="ARBA" id="ARBA00022679"/>
    </source>
</evidence>
<dbReference type="CDD" id="cd04194">
    <property type="entry name" value="GT8_A4GalT_like"/>
    <property type="match status" value="1"/>
</dbReference>
<gene>
    <name evidence="4" type="ORF">GCM10011395_35350</name>
</gene>
<keyword evidence="1" id="KW-0328">Glycosyltransferase</keyword>
<name>A0ABQ1H792_9SPHN</name>
<reference evidence="5" key="1">
    <citation type="journal article" date="2019" name="Int. J. Syst. Evol. Microbiol.">
        <title>The Global Catalogue of Microorganisms (GCM) 10K type strain sequencing project: providing services to taxonomists for standard genome sequencing and annotation.</title>
        <authorList>
            <consortium name="The Broad Institute Genomics Platform"/>
            <consortium name="The Broad Institute Genome Sequencing Center for Infectious Disease"/>
            <person name="Wu L."/>
            <person name="Ma J."/>
        </authorList>
    </citation>
    <scope>NUCLEOTIDE SEQUENCE [LARGE SCALE GENOMIC DNA]</scope>
    <source>
        <strain evidence="5">CGMCC 1.10106</strain>
    </source>
</reference>
<comment type="caution">
    <text evidence="4">The sequence shown here is derived from an EMBL/GenBank/DDBJ whole genome shotgun (WGS) entry which is preliminary data.</text>
</comment>
<dbReference type="EMBL" id="BMDW01000037">
    <property type="protein sequence ID" value="GGA61978.1"/>
    <property type="molecule type" value="Genomic_DNA"/>
</dbReference>
<evidence type="ECO:0000256" key="3">
    <source>
        <dbReference type="ARBA" id="ARBA00022723"/>
    </source>
</evidence>
<dbReference type="InterPro" id="IPR002495">
    <property type="entry name" value="Glyco_trans_8"/>
</dbReference>
<keyword evidence="3" id="KW-0479">Metal-binding</keyword>
<evidence type="ECO:0000313" key="4">
    <source>
        <dbReference type="EMBL" id="GGA61978.1"/>
    </source>
</evidence>
<protein>
    <recommendedName>
        <fullName evidence="6">Glycosyltransferase family 8 protein</fullName>
    </recommendedName>
</protein>
<evidence type="ECO:0000313" key="5">
    <source>
        <dbReference type="Proteomes" id="UP000618591"/>
    </source>
</evidence>